<evidence type="ECO:0000259" key="2">
    <source>
        <dbReference type="Pfam" id="PF13193"/>
    </source>
</evidence>
<dbReference type="InterPro" id="IPR020845">
    <property type="entry name" value="AMP-binding_CS"/>
</dbReference>
<evidence type="ECO:0000313" key="4">
    <source>
        <dbReference type="Proteomes" id="UP000194266"/>
    </source>
</evidence>
<dbReference type="RefSeq" id="WP_086169268.1">
    <property type="nucleotide sequence ID" value="NZ_MRYD01000046.1"/>
</dbReference>
<dbReference type="Gene3D" id="3.40.50.12780">
    <property type="entry name" value="N-terminal domain of ligase-like"/>
    <property type="match status" value="1"/>
</dbReference>
<dbReference type="Pfam" id="PF13193">
    <property type="entry name" value="AMP-binding_C"/>
    <property type="match status" value="1"/>
</dbReference>
<protein>
    <submittedName>
        <fullName evidence="3">AMP-dependent synthetase</fullName>
    </submittedName>
</protein>
<dbReference type="Proteomes" id="UP000194266">
    <property type="component" value="Unassembled WGS sequence"/>
</dbReference>
<name>A0ABX3YK35_9ACTN</name>
<proteinExistence type="predicted"/>
<comment type="caution">
    <text evidence="3">The sequence shown here is derived from an EMBL/GenBank/DDBJ whole genome shotgun (WGS) entry which is preliminary data.</text>
</comment>
<sequence>MTYRDQAATSLLHHLIDEAARRWPQRTAVSTNDESLTHGEVAAASLRAAEWLRGLGVRRGDRVMMVGPSTVRVPVLLYAASRVGAPFSLLHQQTRGRALIHVLDDAEPTLLVADSQEALALAAERGIRAVHVDQADEHLSPPSAAPLPPEEDVPALFGSPLPVDPMCLIYTSGTTSAPKAVVSTHQQALFAVRAIRTALDYRLEDIVYCPLPLSFDYGMYQLFLGALSGARVHLGLPAEVGPTLLRNLVGCGATVLAAVPAVAATLARLLRRSPEVTPRLRLLTNTGAAMPAETLAELRAAVPGMRVQLMFGLTECKRAAIMPPDGDLAHPGACGRALPGTEVFAVDAKGDRLPPGEVGELVVRGPNVMAGYWRRPELTAQRFPLRDGLFPQLCTGDHGWLDEEGYIHFVGRLDDLYKERGFRVSATEVEAAARRVAGVEQAAVLPPAGSRPALLAVVGEVVPQDVLTAMREEIEEFKIPRRCVVLEELPLTRNGKVDRDLLLAEATRV</sequence>
<dbReference type="PANTHER" id="PTHR43767">
    <property type="entry name" value="LONG-CHAIN-FATTY-ACID--COA LIGASE"/>
    <property type="match status" value="1"/>
</dbReference>
<accession>A0ABX3YK35</accession>
<dbReference type="Pfam" id="PF00501">
    <property type="entry name" value="AMP-binding"/>
    <property type="match status" value="1"/>
</dbReference>
<dbReference type="InterPro" id="IPR042099">
    <property type="entry name" value="ANL_N_sf"/>
</dbReference>
<dbReference type="InterPro" id="IPR000873">
    <property type="entry name" value="AMP-dep_synth/lig_dom"/>
</dbReference>
<reference evidence="3 4" key="1">
    <citation type="submission" date="2016-12" db="EMBL/GenBank/DDBJ databases">
        <title>Genome Mining:The Detection of Biosynthetic Gene Clusters to Aid in the Expression of Curamycin A produced by Streptomyces sp. strain CZA14.</title>
        <authorList>
            <person name="Durrell K.A."/>
            <person name="Kirby B.M."/>
            <person name="Khan W."/>
            <person name="Mthethwa T."/>
            <person name="Le Roes-Hill M."/>
        </authorList>
    </citation>
    <scope>NUCLEOTIDE SEQUENCE [LARGE SCALE GENOMIC DNA]</scope>
    <source>
        <strain evidence="3 4">CZA14</strain>
    </source>
</reference>
<evidence type="ECO:0000313" key="3">
    <source>
        <dbReference type="EMBL" id="OSZ60273.1"/>
    </source>
</evidence>
<keyword evidence="4" id="KW-1185">Reference proteome</keyword>
<dbReference type="InterPro" id="IPR045851">
    <property type="entry name" value="AMP-bd_C_sf"/>
</dbReference>
<feature type="domain" description="AMP-dependent synthetase/ligase" evidence="1">
    <location>
        <begin position="17"/>
        <end position="373"/>
    </location>
</feature>
<feature type="domain" description="AMP-binding enzyme C-terminal" evidence="2">
    <location>
        <begin position="428"/>
        <end position="496"/>
    </location>
</feature>
<dbReference type="PROSITE" id="PS00455">
    <property type="entry name" value="AMP_BINDING"/>
    <property type="match status" value="1"/>
</dbReference>
<dbReference type="Gene3D" id="3.30.300.30">
    <property type="match status" value="1"/>
</dbReference>
<dbReference type="InterPro" id="IPR050237">
    <property type="entry name" value="ATP-dep_AMP-bd_enzyme"/>
</dbReference>
<evidence type="ECO:0000259" key="1">
    <source>
        <dbReference type="Pfam" id="PF00501"/>
    </source>
</evidence>
<organism evidence="3 4">
    <name type="scientific">Streptomyces pharetrae CZA14</name>
    <dbReference type="NCBI Taxonomy" id="1144883"/>
    <lineage>
        <taxon>Bacteria</taxon>
        <taxon>Bacillati</taxon>
        <taxon>Actinomycetota</taxon>
        <taxon>Actinomycetes</taxon>
        <taxon>Kitasatosporales</taxon>
        <taxon>Streptomycetaceae</taxon>
        <taxon>Streptomyces</taxon>
    </lineage>
</organism>
<dbReference type="InterPro" id="IPR025110">
    <property type="entry name" value="AMP-bd_C"/>
</dbReference>
<dbReference type="EMBL" id="MRYD01000046">
    <property type="protein sequence ID" value="OSZ60273.1"/>
    <property type="molecule type" value="Genomic_DNA"/>
</dbReference>
<dbReference type="PANTHER" id="PTHR43767:SF1">
    <property type="entry name" value="NONRIBOSOMAL PEPTIDE SYNTHASE PES1 (EUROFUNG)-RELATED"/>
    <property type="match status" value="1"/>
</dbReference>
<gene>
    <name evidence="3" type="ORF">OQI_11585</name>
</gene>
<dbReference type="SUPFAM" id="SSF56801">
    <property type="entry name" value="Acetyl-CoA synthetase-like"/>
    <property type="match status" value="1"/>
</dbReference>